<comment type="caution">
    <text evidence="4">The sequence shown here is derived from an EMBL/GenBank/DDBJ whole genome shotgun (WGS) entry which is preliminary data.</text>
</comment>
<accession>A0AA38X1D9</accession>
<name>A0AA38X1D9_9EURO</name>
<reference evidence="4" key="1">
    <citation type="submission" date="2022-10" db="EMBL/GenBank/DDBJ databases">
        <title>Culturing micro-colonial fungi from biological soil crusts in the Mojave desert and describing Neophaeococcomyces mojavensis, and introducing the new genera and species Taxawa tesnikishii.</title>
        <authorList>
            <person name="Kurbessoian T."/>
            <person name="Stajich J.E."/>
        </authorList>
    </citation>
    <scope>NUCLEOTIDE SEQUENCE</scope>
    <source>
        <strain evidence="4">TK_41</strain>
    </source>
</reference>
<dbReference type="CDD" id="cd00882">
    <property type="entry name" value="Ras_like_GTPase"/>
    <property type="match status" value="1"/>
</dbReference>
<feature type="compositionally biased region" description="Polar residues" evidence="1">
    <location>
        <begin position="957"/>
        <end position="982"/>
    </location>
</feature>
<dbReference type="InterPro" id="IPR006073">
    <property type="entry name" value="GTP-bd"/>
</dbReference>
<dbReference type="Proteomes" id="UP001172673">
    <property type="component" value="Unassembled WGS sequence"/>
</dbReference>
<dbReference type="PANTHER" id="PTHR33840">
    <property type="match status" value="1"/>
</dbReference>
<dbReference type="Gene3D" id="3.40.50.300">
    <property type="entry name" value="P-loop containing nucleotide triphosphate hydrolases"/>
    <property type="match status" value="1"/>
</dbReference>
<protein>
    <recommendedName>
        <fullName evidence="6">DUF2235 domain-containing protein</fullName>
    </recommendedName>
</protein>
<feature type="domain" description="G" evidence="2">
    <location>
        <begin position="440"/>
        <end position="565"/>
    </location>
</feature>
<evidence type="ECO:0000259" key="2">
    <source>
        <dbReference type="Pfam" id="PF01926"/>
    </source>
</evidence>
<dbReference type="EMBL" id="JAPDRK010000017">
    <property type="protein sequence ID" value="KAJ9605010.1"/>
    <property type="molecule type" value="Genomic_DNA"/>
</dbReference>
<dbReference type="SUPFAM" id="SSF52540">
    <property type="entry name" value="P-loop containing nucleoside triphosphate hydrolases"/>
    <property type="match status" value="1"/>
</dbReference>
<proteinExistence type="predicted"/>
<dbReference type="Pfam" id="PF09994">
    <property type="entry name" value="T6SS_Tle1-like_cat"/>
    <property type="match status" value="1"/>
</dbReference>
<evidence type="ECO:0008006" key="6">
    <source>
        <dbReference type="Google" id="ProtNLM"/>
    </source>
</evidence>
<feature type="compositionally biased region" description="Basic residues" evidence="1">
    <location>
        <begin position="998"/>
        <end position="1017"/>
    </location>
</feature>
<evidence type="ECO:0000259" key="3">
    <source>
        <dbReference type="Pfam" id="PF09994"/>
    </source>
</evidence>
<feature type="compositionally biased region" description="Basic and acidic residues" evidence="1">
    <location>
        <begin position="986"/>
        <end position="997"/>
    </location>
</feature>
<dbReference type="PANTHER" id="PTHR33840:SF1">
    <property type="entry name" value="TLE1 PHOSPHOLIPASE DOMAIN-CONTAINING PROTEIN"/>
    <property type="match status" value="1"/>
</dbReference>
<organism evidence="4 5">
    <name type="scientific">Cladophialophora chaetospira</name>
    <dbReference type="NCBI Taxonomy" id="386627"/>
    <lineage>
        <taxon>Eukaryota</taxon>
        <taxon>Fungi</taxon>
        <taxon>Dikarya</taxon>
        <taxon>Ascomycota</taxon>
        <taxon>Pezizomycotina</taxon>
        <taxon>Eurotiomycetes</taxon>
        <taxon>Chaetothyriomycetidae</taxon>
        <taxon>Chaetothyriales</taxon>
        <taxon>Herpotrichiellaceae</taxon>
        <taxon>Cladophialophora</taxon>
    </lineage>
</organism>
<sequence length="1017" mass="113555">MSARTHVKRLIVCIDAEEFHPEDGTLGNDNSSNIFRIKSVIHSGYCKDAQGRNVEQIVRYYRAAADGPSRIERLRSRGATVYHDEQIKSIVKEVCETLEESEDELFLYGFGRGAFLVRAVAGFLDTMHLPKSTSLRYFDRLYQSTLDFYKARKEEDNRNGPQIVEFLRTHTTRPPRIQFVGIINTVKYTTEESLHDVSFVPSISNLRHALAINEARAQLGAEVYETPPAKDMEGRTFIQAWFVGSHQDLGGGAFEDGLSLYPLQWILIESMRAGLVLQSQDDIKGPIPKKNPLVLAFPQYAGGLPKLEQSEEIEWRMLHSNGIQVSFYDLQSLHGTSSDTDQAHSVQINSSTPLYNNPPKLFNGKALIGWREEGNYGTIIHPSVFCLLDRNPRLYEQHRFKVLKKDLADYRDRCLEEGDGAIPPWLEGLELQASGVKAFRILVCGKTGVGKSTLINKVFGVEMTEESDSYKQGVHDINQAFESTNHPGLLIHDSRGWQAGSDKELDLIAKFLRHRAYQKNPAEALHVIWFCVDSDVSRIEAADKRTFETIAQFSNHVPVFVVGTKKDKLVAFRKIQLLEKYMEQTGNYPESQRLANQEADRLAEEQFMSLREELSQIKHYKADGYCCLSKDDDPGVKKLLSQTLELITDDRVRLFAVAAQVVDVEQKIDSAIVETMRLGTHAIRTAMVPLPFSSAIGTPTVARILCQNVLQCFGFPKALPEQVEEIMTRVVLGHLKKFMAVTITEFLVVGITTAGLVAGTMGAAGAVALASCALAVPPTARMLFKCSCDMILILERSFRYQGKYVSVKQIEDAALYYTTAMTTTFAGKEVLLQKLVHDDVDKLIPLTKFSAGLRFSKLRPGLEDIIYKNRFQKTALEKDDIKPGMSEIGGSAISELDGVQSPVELPGEKSQPVELPAEDVQPPRYDPGGHVVSSEKESNTATSTTADDLLSLEERTTISQTLSEQSSTASRSMTFSPTTISPISDAGRERNRSDSKSSRTRKWSSKLGLRKSKTLQE</sequence>
<feature type="domain" description="T6SS Phospholipase effector Tle1-like catalytic" evidence="3">
    <location>
        <begin position="8"/>
        <end position="267"/>
    </location>
</feature>
<keyword evidence="5" id="KW-1185">Reference proteome</keyword>
<evidence type="ECO:0000313" key="4">
    <source>
        <dbReference type="EMBL" id="KAJ9605010.1"/>
    </source>
</evidence>
<dbReference type="AlphaFoldDB" id="A0AA38X1D9"/>
<dbReference type="InterPro" id="IPR027417">
    <property type="entry name" value="P-loop_NTPase"/>
</dbReference>
<feature type="region of interest" description="Disordered" evidence="1">
    <location>
        <begin position="902"/>
        <end position="1017"/>
    </location>
</feature>
<evidence type="ECO:0000256" key="1">
    <source>
        <dbReference type="SAM" id="MobiDB-lite"/>
    </source>
</evidence>
<dbReference type="Pfam" id="PF01926">
    <property type="entry name" value="MMR_HSR1"/>
    <property type="match status" value="1"/>
</dbReference>
<gene>
    <name evidence="4" type="ORF">H2200_010399</name>
</gene>
<evidence type="ECO:0000313" key="5">
    <source>
        <dbReference type="Proteomes" id="UP001172673"/>
    </source>
</evidence>
<dbReference type="GO" id="GO:0005525">
    <property type="term" value="F:GTP binding"/>
    <property type="evidence" value="ECO:0007669"/>
    <property type="project" value="InterPro"/>
</dbReference>
<dbReference type="InterPro" id="IPR018712">
    <property type="entry name" value="Tle1-like_cat"/>
</dbReference>